<evidence type="ECO:0000313" key="1">
    <source>
        <dbReference type="EMBL" id="KAI0083647.1"/>
    </source>
</evidence>
<protein>
    <submittedName>
        <fullName evidence="1">Uncharacterized protein</fullName>
    </submittedName>
</protein>
<dbReference type="Proteomes" id="UP001055072">
    <property type="component" value="Unassembled WGS sequence"/>
</dbReference>
<organism evidence="1 2">
    <name type="scientific">Irpex rosettiformis</name>
    <dbReference type="NCBI Taxonomy" id="378272"/>
    <lineage>
        <taxon>Eukaryota</taxon>
        <taxon>Fungi</taxon>
        <taxon>Dikarya</taxon>
        <taxon>Basidiomycota</taxon>
        <taxon>Agaricomycotina</taxon>
        <taxon>Agaricomycetes</taxon>
        <taxon>Polyporales</taxon>
        <taxon>Irpicaceae</taxon>
        <taxon>Irpex</taxon>
    </lineage>
</organism>
<accession>A0ACB8TNT2</accession>
<evidence type="ECO:0000313" key="2">
    <source>
        <dbReference type="Proteomes" id="UP001055072"/>
    </source>
</evidence>
<keyword evidence="2" id="KW-1185">Reference proteome</keyword>
<name>A0ACB8TNT2_9APHY</name>
<feature type="non-terminal residue" evidence="1">
    <location>
        <position position="150"/>
    </location>
</feature>
<sequence>LFFYDFFLTLPQEVNKIWRRKVTIATVLFLLNRYVFMMSRGMRTVQAVSWHHFFEQDTNRVCHVHLLRSLVVIAAIRIFAIWERNHIIFTFVLAVGLISPIVTKAVTAALFECAVIILTWIKTAHIQRALRSINSAEGSKGISYLLLRHG</sequence>
<proteinExistence type="predicted"/>
<dbReference type="EMBL" id="MU274958">
    <property type="protein sequence ID" value="KAI0083647.1"/>
    <property type="molecule type" value="Genomic_DNA"/>
</dbReference>
<reference evidence="1" key="1">
    <citation type="journal article" date="2021" name="Environ. Microbiol.">
        <title>Gene family expansions and transcriptome signatures uncover fungal adaptations to wood decay.</title>
        <authorList>
            <person name="Hage H."/>
            <person name="Miyauchi S."/>
            <person name="Viragh M."/>
            <person name="Drula E."/>
            <person name="Min B."/>
            <person name="Chaduli D."/>
            <person name="Navarro D."/>
            <person name="Favel A."/>
            <person name="Norest M."/>
            <person name="Lesage-Meessen L."/>
            <person name="Balint B."/>
            <person name="Merenyi Z."/>
            <person name="de Eugenio L."/>
            <person name="Morin E."/>
            <person name="Martinez A.T."/>
            <person name="Baldrian P."/>
            <person name="Stursova M."/>
            <person name="Martinez M.J."/>
            <person name="Novotny C."/>
            <person name="Magnuson J.K."/>
            <person name="Spatafora J.W."/>
            <person name="Maurice S."/>
            <person name="Pangilinan J."/>
            <person name="Andreopoulos W."/>
            <person name="LaButti K."/>
            <person name="Hundley H."/>
            <person name="Na H."/>
            <person name="Kuo A."/>
            <person name="Barry K."/>
            <person name="Lipzen A."/>
            <person name="Henrissat B."/>
            <person name="Riley R."/>
            <person name="Ahrendt S."/>
            <person name="Nagy L.G."/>
            <person name="Grigoriev I.V."/>
            <person name="Martin F."/>
            <person name="Rosso M.N."/>
        </authorList>
    </citation>
    <scope>NUCLEOTIDE SEQUENCE</scope>
    <source>
        <strain evidence="1">CBS 384.51</strain>
    </source>
</reference>
<gene>
    <name evidence="1" type="ORF">BDY19DRAFT_858844</name>
</gene>
<feature type="non-terminal residue" evidence="1">
    <location>
        <position position="1"/>
    </location>
</feature>
<comment type="caution">
    <text evidence="1">The sequence shown here is derived from an EMBL/GenBank/DDBJ whole genome shotgun (WGS) entry which is preliminary data.</text>
</comment>